<dbReference type="Proteomes" id="UP001606099">
    <property type="component" value="Unassembled WGS sequence"/>
</dbReference>
<dbReference type="InterPro" id="IPR050553">
    <property type="entry name" value="Thioredoxin_ResA/DsbE_sf"/>
</dbReference>
<evidence type="ECO:0000313" key="2">
    <source>
        <dbReference type="EMBL" id="MFG6446744.1"/>
    </source>
</evidence>
<reference evidence="2 3" key="1">
    <citation type="submission" date="2024-08" db="EMBL/GenBank/DDBJ databases">
        <authorList>
            <person name="Lu H."/>
        </authorList>
    </citation>
    <scope>NUCLEOTIDE SEQUENCE [LARGE SCALE GENOMIC DNA]</scope>
    <source>
        <strain evidence="2 3">BYS180W</strain>
    </source>
</reference>
<name>A0ABW7FQX9_9BURK</name>
<keyword evidence="3" id="KW-1185">Reference proteome</keyword>
<evidence type="ECO:0000313" key="3">
    <source>
        <dbReference type="Proteomes" id="UP001606099"/>
    </source>
</evidence>
<dbReference type="EMBL" id="JBIGHZ010000001">
    <property type="protein sequence ID" value="MFG6446744.1"/>
    <property type="molecule type" value="Genomic_DNA"/>
</dbReference>
<accession>A0ABW7FQX9</accession>
<comment type="caution">
    <text evidence="2">The sequence shown here is derived from an EMBL/GenBank/DDBJ whole genome shotgun (WGS) entry which is preliminary data.</text>
</comment>
<dbReference type="Gene3D" id="3.40.30.10">
    <property type="entry name" value="Glutaredoxin"/>
    <property type="match status" value="1"/>
</dbReference>
<dbReference type="Pfam" id="PF00578">
    <property type="entry name" value="AhpC-TSA"/>
    <property type="match status" value="1"/>
</dbReference>
<feature type="domain" description="Thioredoxin" evidence="1">
    <location>
        <begin position="36"/>
        <end position="179"/>
    </location>
</feature>
<dbReference type="RefSeq" id="WP_394457841.1">
    <property type="nucleotide sequence ID" value="NZ_JBIGHZ010000001.1"/>
</dbReference>
<dbReference type="InterPro" id="IPR036249">
    <property type="entry name" value="Thioredoxin-like_sf"/>
</dbReference>
<dbReference type="InterPro" id="IPR000866">
    <property type="entry name" value="AhpC/TSA"/>
</dbReference>
<dbReference type="PROSITE" id="PS51352">
    <property type="entry name" value="THIOREDOXIN_2"/>
    <property type="match status" value="1"/>
</dbReference>
<evidence type="ECO:0000259" key="1">
    <source>
        <dbReference type="PROSITE" id="PS51352"/>
    </source>
</evidence>
<gene>
    <name evidence="2" type="ORF">ACG0Z6_00655</name>
</gene>
<sequence length="183" mass="19764">MRTFAKVIATAIFFAGSLRVVHATEVEYKALPNFGLAAGVRFPLESLVDPGGSEISADRLLGKAVLINFYTKYCAPCIKEVPKLNRVMERRSDINVLAITPDGRADAQSYVKQYGLNWPVAADAAALLSKRLNVEAFPGFALLDAKGRLLATVYANQLGGDDGHATVEGIEAWLNAQLRKAAK</sequence>
<protein>
    <submittedName>
        <fullName evidence="2">TlpA family protein disulfide reductase</fullName>
    </submittedName>
</protein>
<dbReference type="InterPro" id="IPR013766">
    <property type="entry name" value="Thioredoxin_domain"/>
</dbReference>
<organism evidence="2 3">
    <name type="scientific">Roseateles rivi</name>
    <dbReference type="NCBI Taxonomy" id="3299028"/>
    <lineage>
        <taxon>Bacteria</taxon>
        <taxon>Pseudomonadati</taxon>
        <taxon>Pseudomonadota</taxon>
        <taxon>Betaproteobacteria</taxon>
        <taxon>Burkholderiales</taxon>
        <taxon>Sphaerotilaceae</taxon>
        <taxon>Roseateles</taxon>
    </lineage>
</organism>
<dbReference type="SUPFAM" id="SSF52833">
    <property type="entry name" value="Thioredoxin-like"/>
    <property type="match status" value="1"/>
</dbReference>
<dbReference type="PANTHER" id="PTHR42852:SF18">
    <property type="entry name" value="CHROMOSOME UNDETERMINED SCAFFOLD_47, WHOLE GENOME SHOTGUN SEQUENCE"/>
    <property type="match status" value="1"/>
</dbReference>
<dbReference type="CDD" id="cd02966">
    <property type="entry name" value="TlpA_like_family"/>
    <property type="match status" value="1"/>
</dbReference>
<proteinExistence type="predicted"/>
<dbReference type="PANTHER" id="PTHR42852">
    <property type="entry name" value="THIOL:DISULFIDE INTERCHANGE PROTEIN DSBE"/>
    <property type="match status" value="1"/>
</dbReference>